<feature type="region of interest" description="Disordered" evidence="1">
    <location>
        <begin position="44"/>
        <end position="66"/>
    </location>
</feature>
<feature type="signal peptide" evidence="2">
    <location>
        <begin position="1"/>
        <end position="22"/>
    </location>
</feature>
<dbReference type="RefSeq" id="WP_345126551.1">
    <property type="nucleotide sequence ID" value="NZ_BAABDI010000033.1"/>
</dbReference>
<gene>
    <name evidence="4" type="ORF">GCM10022407_35980</name>
</gene>
<sequence length="444" mass="49661">MRTLRHFLLLTASVLLGTEAWAQKPVNHLEAALAKVRPAAVRAAGRGTQQTVSRPGRGVRTSWDTNTQTWSPSAVVETYTYDSRANLAQETFADSATARLTNRSLYTYNAQNRNTEELYQQWQNGAWVNAGRYITTYDAQGNPTQELDQEWQNGAWATVHGYQYLNTYTNNVLTEQIIKNWANGVFMNQDRAVFTVANGQWTELVQQSWQAGAWENKNRYTNIVWFDWAAQKPASYQEQAWQGAWVDDLRYTRTYSPNGTVVQVAEERLSAGWALASRITETFDNFGNYLGERFESWSGTAWDLEFEERDLLAYTATNDVRRRVSQRFTSFGGGTAFENVERVNYSNFLSITLGTAPAALAAQTQLYPNPTTGTAILVVAGLKQPGGVPLDVLNTLGQPVLQRTSRPGAGLLSETLDLRGLPAGVYSVRLHTAEGTVVKRLVKE</sequence>
<accession>A0ABP7QUW6</accession>
<comment type="caution">
    <text evidence="4">The sequence shown here is derived from an EMBL/GenBank/DDBJ whole genome shotgun (WGS) entry which is preliminary data.</text>
</comment>
<organism evidence="4 5">
    <name type="scientific">Hymenobacter antarcticus</name>
    <dbReference type="NCBI Taxonomy" id="486270"/>
    <lineage>
        <taxon>Bacteria</taxon>
        <taxon>Pseudomonadati</taxon>
        <taxon>Bacteroidota</taxon>
        <taxon>Cytophagia</taxon>
        <taxon>Cytophagales</taxon>
        <taxon>Hymenobacteraceae</taxon>
        <taxon>Hymenobacter</taxon>
    </lineage>
</organism>
<evidence type="ECO:0000259" key="3">
    <source>
        <dbReference type="Pfam" id="PF18962"/>
    </source>
</evidence>
<name>A0ABP7QUW6_9BACT</name>
<dbReference type="InterPro" id="IPR026444">
    <property type="entry name" value="Secre_tail"/>
</dbReference>
<feature type="chain" id="PRO_5045950687" description="Secretion system C-terminal sorting domain-containing protein" evidence="2">
    <location>
        <begin position="23"/>
        <end position="444"/>
    </location>
</feature>
<dbReference type="Proteomes" id="UP001501556">
    <property type="component" value="Unassembled WGS sequence"/>
</dbReference>
<protein>
    <recommendedName>
        <fullName evidence="3">Secretion system C-terminal sorting domain-containing protein</fullName>
    </recommendedName>
</protein>
<dbReference type="Gene3D" id="2.40.128.720">
    <property type="match status" value="1"/>
</dbReference>
<keyword evidence="5" id="KW-1185">Reference proteome</keyword>
<feature type="domain" description="Secretion system C-terminal sorting" evidence="3">
    <location>
        <begin position="366"/>
        <end position="442"/>
    </location>
</feature>
<evidence type="ECO:0000313" key="5">
    <source>
        <dbReference type="Proteomes" id="UP001501556"/>
    </source>
</evidence>
<evidence type="ECO:0000256" key="1">
    <source>
        <dbReference type="SAM" id="MobiDB-lite"/>
    </source>
</evidence>
<proteinExistence type="predicted"/>
<evidence type="ECO:0000256" key="2">
    <source>
        <dbReference type="SAM" id="SignalP"/>
    </source>
</evidence>
<keyword evidence="2" id="KW-0732">Signal</keyword>
<dbReference type="NCBIfam" id="TIGR04183">
    <property type="entry name" value="Por_Secre_tail"/>
    <property type="match status" value="1"/>
</dbReference>
<reference evidence="5" key="1">
    <citation type="journal article" date="2019" name="Int. J. Syst. Evol. Microbiol.">
        <title>The Global Catalogue of Microorganisms (GCM) 10K type strain sequencing project: providing services to taxonomists for standard genome sequencing and annotation.</title>
        <authorList>
            <consortium name="The Broad Institute Genomics Platform"/>
            <consortium name="The Broad Institute Genome Sequencing Center for Infectious Disease"/>
            <person name="Wu L."/>
            <person name="Ma J."/>
        </authorList>
    </citation>
    <scope>NUCLEOTIDE SEQUENCE [LARGE SCALE GENOMIC DNA]</scope>
    <source>
        <strain evidence="5">JCM 17217</strain>
    </source>
</reference>
<dbReference type="EMBL" id="BAABDI010000033">
    <property type="protein sequence ID" value="GAA3988196.1"/>
    <property type="molecule type" value="Genomic_DNA"/>
</dbReference>
<evidence type="ECO:0000313" key="4">
    <source>
        <dbReference type="EMBL" id="GAA3988196.1"/>
    </source>
</evidence>
<dbReference type="Pfam" id="PF18962">
    <property type="entry name" value="Por_Secre_tail"/>
    <property type="match status" value="1"/>
</dbReference>